<protein>
    <submittedName>
        <fullName evidence="2">Uncharacterized protein</fullName>
    </submittedName>
</protein>
<name>A0A8D9D172_BRACM</name>
<dbReference type="Gramene" id="A09p57240.2_BraZ1">
    <property type="protein sequence ID" value="A09p57240.2_BraZ1.CDS"/>
    <property type="gene ID" value="A09g57240.2_BraZ1"/>
</dbReference>
<keyword evidence="1" id="KW-0472">Membrane</keyword>
<reference evidence="2 3" key="1">
    <citation type="submission" date="2021-07" db="EMBL/GenBank/DDBJ databases">
        <authorList>
            <consortium name="Genoscope - CEA"/>
            <person name="William W."/>
        </authorList>
    </citation>
    <scope>NUCLEOTIDE SEQUENCE [LARGE SCALE GENOMIC DNA]</scope>
</reference>
<dbReference type="EMBL" id="LS974625">
    <property type="protein sequence ID" value="CAG7865257.1"/>
    <property type="molecule type" value="Genomic_DNA"/>
</dbReference>
<evidence type="ECO:0000313" key="2">
    <source>
        <dbReference type="EMBL" id="CAG7865257.1"/>
    </source>
</evidence>
<evidence type="ECO:0000313" key="3">
    <source>
        <dbReference type="Proteomes" id="UP000694005"/>
    </source>
</evidence>
<dbReference type="Proteomes" id="UP000694005">
    <property type="component" value="Chromosome A09"/>
</dbReference>
<proteinExistence type="predicted"/>
<feature type="transmembrane region" description="Helical" evidence="1">
    <location>
        <begin position="53"/>
        <end position="78"/>
    </location>
</feature>
<evidence type="ECO:0000256" key="1">
    <source>
        <dbReference type="SAM" id="Phobius"/>
    </source>
</evidence>
<keyword evidence="1" id="KW-1133">Transmembrane helix</keyword>
<gene>
    <name evidence="2" type="ORF">BRAPAZ1V2_A09P57240.2</name>
</gene>
<dbReference type="AlphaFoldDB" id="A0A8D9D172"/>
<accession>A0A8D9D172</accession>
<keyword evidence="1" id="KW-0812">Transmembrane</keyword>
<organism evidence="2 3">
    <name type="scientific">Brassica campestris</name>
    <name type="common">Field mustard</name>
    <dbReference type="NCBI Taxonomy" id="3711"/>
    <lineage>
        <taxon>Eukaryota</taxon>
        <taxon>Viridiplantae</taxon>
        <taxon>Streptophyta</taxon>
        <taxon>Embryophyta</taxon>
        <taxon>Tracheophyta</taxon>
        <taxon>Spermatophyta</taxon>
        <taxon>Magnoliopsida</taxon>
        <taxon>eudicotyledons</taxon>
        <taxon>Gunneridae</taxon>
        <taxon>Pentapetalae</taxon>
        <taxon>rosids</taxon>
        <taxon>malvids</taxon>
        <taxon>Brassicales</taxon>
        <taxon>Brassicaceae</taxon>
        <taxon>Brassiceae</taxon>
        <taxon>Brassica</taxon>
    </lineage>
</organism>
<sequence length="99" mass="10910">MSDRGSVDGAVSLLGADSAFADNVFGASLSRSVLLSGLVSELNFRIGVPHLAWFLQMVFNLWWLLQLVLVLFEVCWFLDPYATTVSRLVDPGLSLASYR</sequence>